<gene>
    <name evidence="3" type="ORF">A5677_00230</name>
</gene>
<proteinExistence type="predicted"/>
<evidence type="ECO:0000256" key="2">
    <source>
        <dbReference type="SAM" id="Phobius"/>
    </source>
</evidence>
<accession>A0A1B9CNC6</accession>
<dbReference type="AlphaFoldDB" id="A0A1B9CNC6"/>
<keyword evidence="2" id="KW-0812">Transmembrane</keyword>
<dbReference type="Proteomes" id="UP000092683">
    <property type="component" value="Unassembled WGS sequence"/>
</dbReference>
<dbReference type="EMBL" id="MBEE01000252">
    <property type="protein sequence ID" value="OCB43833.1"/>
    <property type="molecule type" value="Genomic_DNA"/>
</dbReference>
<organism evidence="3 4">
    <name type="scientific">Mycobacterium malmoense</name>
    <dbReference type="NCBI Taxonomy" id="1780"/>
    <lineage>
        <taxon>Bacteria</taxon>
        <taxon>Bacillati</taxon>
        <taxon>Actinomycetota</taxon>
        <taxon>Actinomycetes</taxon>
        <taxon>Mycobacteriales</taxon>
        <taxon>Mycobacteriaceae</taxon>
        <taxon>Mycobacterium</taxon>
    </lineage>
</organism>
<sequence length="92" mass="8662">MALGAVVGAGGVVVGAAALVGLAEVVVGRAGLVELVGLVGLVVLVGLEGVVLARPGPSPHQSATSFGYCSSGGGQRCPGGKLAPALSRSQGT</sequence>
<feature type="transmembrane region" description="Helical" evidence="2">
    <location>
        <begin position="32"/>
        <end position="53"/>
    </location>
</feature>
<keyword evidence="2" id="KW-1133">Transmembrane helix</keyword>
<feature type="region of interest" description="Disordered" evidence="1">
    <location>
        <begin position="71"/>
        <end position="92"/>
    </location>
</feature>
<evidence type="ECO:0000313" key="3">
    <source>
        <dbReference type="EMBL" id="OCB43833.1"/>
    </source>
</evidence>
<reference evidence="3 4" key="1">
    <citation type="submission" date="2016-06" db="EMBL/GenBank/DDBJ databases">
        <authorList>
            <person name="Kjaerup R.B."/>
            <person name="Dalgaard T.S."/>
            <person name="Juul-Madsen H.R."/>
        </authorList>
    </citation>
    <scope>NUCLEOTIDE SEQUENCE [LARGE SCALE GENOMIC DNA]</scope>
    <source>
        <strain evidence="3 4">E3012</strain>
    </source>
</reference>
<evidence type="ECO:0000256" key="1">
    <source>
        <dbReference type="SAM" id="MobiDB-lite"/>
    </source>
</evidence>
<protein>
    <submittedName>
        <fullName evidence="3">Uncharacterized protein</fullName>
    </submittedName>
</protein>
<comment type="caution">
    <text evidence="3">The sequence shown here is derived from an EMBL/GenBank/DDBJ whole genome shotgun (WGS) entry which is preliminary data.</text>
</comment>
<evidence type="ECO:0000313" key="4">
    <source>
        <dbReference type="Proteomes" id="UP000092683"/>
    </source>
</evidence>
<keyword evidence="2" id="KW-0472">Membrane</keyword>
<name>A0A1B9CNC6_MYCMA</name>